<keyword evidence="2" id="KW-1185">Reference proteome</keyword>
<name>A0A5B7D704_PORTR</name>
<reference evidence="1 2" key="1">
    <citation type="submission" date="2019-05" db="EMBL/GenBank/DDBJ databases">
        <title>Another draft genome of Portunus trituberculatus and its Hox gene families provides insights of decapod evolution.</title>
        <authorList>
            <person name="Jeong J.-H."/>
            <person name="Song I."/>
            <person name="Kim S."/>
            <person name="Choi T."/>
            <person name="Kim D."/>
            <person name="Ryu S."/>
            <person name="Kim W."/>
        </authorList>
    </citation>
    <scope>NUCLEOTIDE SEQUENCE [LARGE SCALE GENOMIC DNA]</scope>
    <source>
        <tissue evidence="1">Muscle</tissue>
    </source>
</reference>
<dbReference type="AlphaFoldDB" id="A0A5B7D704"/>
<dbReference type="EMBL" id="VSRR010000558">
    <property type="protein sequence ID" value="MPC17081.1"/>
    <property type="molecule type" value="Genomic_DNA"/>
</dbReference>
<accession>A0A5B7D704</accession>
<evidence type="ECO:0000313" key="2">
    <source>
        <dbReference type="Proteomes" id="UP000324222"/>
    </source>
</evidence>
<protein>
    <submittedName>
        <fullName evidence="1">Uncharacterized protein</fullName>
    </submittedName>
</protein>
<comment type="caution">
    <text evidence="1">The sequence shown here is derived from an EMBL/GenBank/DDBJ whole genome shotgun (WGS) entry which is preliminary data.</text>
</comment>
<organism evidence="1 2">
    <name type="scientific">Portunus trituberculatus</name>
    <name type="common">Swimming crab</name>
    <name type="synonym">Neptunus trituberculatus</name>
    <dbReference type="NCBI Taxonomy" id="210409"/>
    <lineage>
        <taxon>Eukaryota</taxon>
        <taxon>Metazoa</taxon>
        <taxon>Ecdysozoa</taxon>
        <taxon>Arthropoda</taxon>
        <taxon>Crustacea</taxon>
        <taxon>Multicrustacea</taxon>
        <taxon>Malacostraca</taxon>
        <taxon>Eumalacostraca</taxon>
        <taxon>Eucarida</taxon>
        <taxon>Decapoda</taxon>
        <taxon>Pleocyemata</taxon>
        <taxon>Brachyura</taxon>
        <taxon>Eubrachyura</taxon>
        <taxon>Portunoidea</taxon>
        <taxon>Portunidae</taxon>
        <taxon>Portuninae</taxon>
        <taxon>Portunus</taxon>
    </lineage>
</organism>
<evidence type="ECO:0000313" key="1">
    <source>
        <dbReference type="EMBL" id="MPC17081.1"/>
    </source>
</evidence>
<gene>
    <name evidence="1" type="ORF">E2C01_009926</name>
</gene>
<proteinExistence type="predicted"/>
<dbReference type="Proteomes" id="UP000324222">
    <property type="component" value="Unassembled WGS sequence"/>
</dbReference>
<sequence>MKSHHILGETLHAAKETQASNPKIHRVLSAISEPASQAKEACLLRIRKLSLCLKIQDQVTYIVQHFAGATISSIPRCHLFAEAAGTISGFNSSYKRMIIRSAS</sequence>